<reference evidence="9 10" key="1">
    <citation type="submission" date="2015-03" db="EMBL/GenBank/DDBJ databases">
        <title>Genome assembly of Sandaracinus amylolyticus DSM 53668.</title>
        <authorList>
            <person name="Sharma G."/>
            <person name="Subramanian S."/>
        </authorList>
    </citation>
    <scope>NUCLEOTIDE SEQUENCE [LARGE SCALE GENOMIC DNA]</scope>
    <source>
        <strain evidence="9 10">DSM 53668</strain>
    </source>
</reference>
<dbReference type="OrthoDB" id="9811314at2"/>
<dbReference type="STRING" id="927083.DB32_001934"/>
<name>A0A0F6YI76_9BACT</name>
<feature type="signal peptide" evidence="6">
    <location>
        <begin position="1"/>
        <end position="31"/>
    </location>
</feature>
<dbReference type="SUPFAM" id="SSF63411">
    <property type="entry name" value="LuxS/MPP-like metallohydrolase"/>
    <property type="match status" value="2"/>
</dbReference>
<feature type="domain" description="Peptidase M16 N-terminal" evidence="7">
    <location>
        <begin position="63"/>
        <end position="179"/>
    </location>
</feature>
<dbReference type="PROSITE" id="PS51257">
    <property type="entry name" value="PROKAR_LIPOPROTEIN"/>
    <property type="match status" value="1"/>
</dbReference>
<dbReference type="InterPro" id="IPR050626">
    <property type="entry name" value="Peptidase_M16"/>
</dbReference>
<dbReference type="EMBL" id="CP011125">
    <property type="protein sequence ID" value="AKF04785.1"/>
    <property type="molecule type" value="Genomic_DNA"/>
</dbReference>
<keyword evidence="5" id="KW-0482">Metalloprotease</keyword>
<sequence>MKHPSIAHAAIALACAILLLTTTLSARHAHAQTARAPERFALEMPDPERYVLENGLEVILDPLPGRREVTVQVTYHVGAADQRPGWTGLAHLAEHLMFEGSLHVPNDSYIPWLERAGSLDRNATTSLDRTEYHQTLPSERLETALFLESDRMAYLLSVLDEANVDEQRRIVARERIEHYALSAHGLLPGVTARALYPEGHPYREVDERPADLEAIRLAHVQWFVQSYYQPANATLIVSGGFEPASARAQIERWFGSIRRSGRVPPRVTPPRVRLEDETRIVVEADHTNDELRVVWPTPAYGAPGDAELDVVAHILEERLRLALVERGLAIGVWAYQLSRERGSEFTAGVVLPRDRGTAEALSAIDAELERMRGGVDPALVRRVDQVWFDRLVERMERTSARAQLLSMRWHDGTPYTVAADARRYAQVDAERTARAVRAFLPLDRRIVVSLDATPGVREGGRVVTTQRVQRSR</sequence>
<keyword evidence="4" id="KW-0862">Zinc</keyword>
<evidence type="ECO:0000259" key="7">
    <source>
        <dbReference type="Pfam" id="PF00675"/>
    </source>
</evidence>
<dbReference type="Proteomes" id="UP000034883">
    <property type="component" value="Chromosome"/>
</dbReference>
<organism evidence="9 10">
    <name type="scientific">Sandaracinus amylolyticus</name>
    <dbReference type="NCBI Taxonomy" id="927083"/>
    <lineage>
        <taxon>Bacteria</taxon>
        <taxon>Pseudomonadati</taxon>
        <taxon>Myxococcota</taxon>
        <taxon>Polyangia</taxon>
        <taxon>Polyangiales</taxon>
        <taxon>Sandaracinaceae</taxon>
        <taxon>Sandaracinus</taxon>
    </lineage>
</organism>
<keyword evidence="3" id="KW-0378">Hydrolase</keyword>
<keyword evidence="2 9" id="KW-0645">Protease</keyword>
<keyword evidence="10" id="KW-1185">Reference proteome</keyword>
<dbReference type="KEGG" id="samy:DB32_001934"/>
<dbReference type="Pfam" id="PF00675">
    <property type="entry name" value="Peptidase_M16"/>
    <property type="match status" value="1"/>
</dbReference>
<evidence type="ECO:0000259" key="8">
    <source>
        <dbReference type="Pfam" id="PF05193"/>
    </source>
</evidence>
<dbReference type="GO" id="GO:0008237">
    <property type="term" value="F:metallopeptidase activity"/>
    <property type="evidence" value="ECO:0007669"/>
    <property type="project" value="UniProtKB-KW"/>
</dbReference>
<dbReference type="GO" id="GO:0006508">
    <property type="term" value="P:proteolysis"/>
    <property type="evidence" value="ECO:0007669"/>
    <property type="project" value="UniProtKB-KW"/>
</dbReference>
<accession>A0A0F6YI76</accession>
<dbReference type="AlphaFoldDB" id="A0A0F6YI76"/>
<evidence type="ECO:0000256" key="1">
    <source>
        <dbReference type="ARBA" id="ARBA00007261"/>
    </source>
</evidence>
<gene>
    <name evidence="9" type="ORF">DB32_001934</name>
</gene>
<feature type="chain" id="PRO_5002512305" evidence="6">
    <location>
        <begin position="32"/>
        <end position="472"/>
    </location>
</feature>
<dbReference type="PANTHER" id="PTHR43690">
    <property type="entry name" value="NARDILYSIN"/>
    <property type="match status" value="1"/>
</dbReference>
<dbReference type="PANTHER" id="PTHR43690:SF35">
    <property type="entry name" value="NON-CATALYTIC MEMBER OF PEPTIDASE SUBFAMILY M16B-RELATED"/>
    <property type="match status" value="1"/>
</dbReference>
<dbReference type="InterPro" id="IPR011765">
    <property type="entry name" value="Pept_M16_N"/>
</dbReference>
<evidence type="ECO:0000256" key="3">
    <source>
        <dbReference type="ARBA" id="ARBA00022801"/>
    </source>
</evidence>
<protein>
    <submittedName>
        <fullName evidence="9">Zinc protease</fullName>
    </submittedName>
</protein>
<evidence type="ECO:0000256" key="5">
    <source>
        <dbReference type="ARBA" id="ARBA00023049"/>
    </source>
</evidence>
<evidence type="ECO:0000256" key="6">
    <source>
        <dbReference type="SAM" id="SignalP"/>
    </source>
</evidence>
<dbReference type="GO" id="GO:0046872">
    <property type="term" value="F:metal ion binding"/>
    <property type="evidence" value="ECO:0007669"/>
    <property type="project" value="InterPro"/>
</dbReference>
<comment type="similarity">
    <text evidence="1">Belongs to the peptidase M16 family.</text>
</comment>
<keyword evidence="6" id="KW-0732">Signal</keyword>
<evidence type="ECO:0000256" key="2">
    <source>
        <dbReference type="ARBA" id="ARBA00022670"/>
    </source>
</evidence>
<evidence type="ECO:0000256" key="4">
    <source>
        <dbReference type="ARBA" id="ARBA00022833"/>
    </source>
</evidence>
<dbReference type="InterPro" id="IPR007863">
    <property type="entry name" value="Peptidase_M16_C"/>
</dbReference>
<dbReference type="Pfam" id="PF05193">
    <property type="entry name" value="Peptidase_M16_C"/>
    <property type="match status" value="1"/>
</dbReference>
<dbReference type="RefSeq" id="WP_053232090.1">
    <property type="nucleotide sequence ID" value="NZ_CP011125.1"/>
</dbReference>
<dbReference type="InterPro" id="IPR011249">
    <property type="entry name" value="Metalloenz_LuxS/M16"/>
</dbReference>
<evidence type="ECO:0000313" key="10">
    <source>
        <dbReference type="Proteomes" id="UP000034883"/>
    </source>
</evidence>
<proteinExistence type="inferred from homology"/>
<feature type="domain" description="Peptidase M16 C-terminal" evidence="8">
    <location>
        <begin position="217"/>
        <end position="382"/>
    </location>
</feature>
<dbReference type="Gene3D" id="3.30.830.10">
    <property type="entry name" value="Metalloenzyme, LuxS/M16 peptidase-like"/>
    <property type="match status" value="2"/>
</dbReference>
<evidence type="ECO:0000313" key="9">
    <source>
        <dbReference type="EMBL" id="AKF04785.1"/>
    </source>
</evidence>